<organism evidence="9 10">
    <name type="scientific">Quercus lobata</name>
    <name type="common">Valley oak</name>
    <dbReference type="NCBI Taxonomy" id="97700"/>
    <lineage>
        <taxon>Eukaryota</taxon>
        <taxon>Viridiplantae</taxon>
        <taxon>Streptophyta</taxon>
        <taxon>Embryophyta</taxon>
        <taxon>Tracheophyta</taxon>
        <taxon>Spermatophyta</taxon>
        <taxon>Magnoliopsida</taxon>
        <taxon>eudicotyledons</taxon>
        <taxon>Gunneridae</taxon>
        <taxon>Pentapetalae</taxon>
        <taxon>rosids</taxon>
        <taxon>fabids</taxon>
        <taxon>Fagales</taxon>
        <taxon>Fagaceae</taxon>
        <taxon>Quercus</taxon>
    </lineage>
</organism>
<keyword evidence="4" id="KW-1133">Transmembrane helix</keyword>
<dbReference type="AlphaFoldDB" id="A0A7N2R0D2"/>
<evidence type="ECO:0000256" key="2">
    <source>
        <dbReference type="ARBA" id="ARBA00022692"/>
    </source>
</evidence>
<dbReference type="EnsemblPlants" id="QL02p099732:mrna">
    <property type="protein sequence ID" value="QL02p099732:mrna"/>
    <property type="gene ID" value="QL02p099732"/>
</dbReference>
<dbReference type="Pfam" id="PF12796">
    <property type="entry name" value="Ank_2"/>
    <property type="match status" value="2"/>
</dbReference>
<evidence type="ECO:0000256" key="7">
    <source>
        <dbReference type="PROSITE-ProRule" id="PRU00023"/>
    </source>
</evidence>
<evidence type="ECO:0000256" key="1">
    <source>
        <dbReference type="ARBA" id="ARBA00004141"/>
    </source>
</evidence>
<dbReference type="Gene3D" id="1.25.40.20">
    <property type="entry name" value="Ankyrin repeat-containing domain"/>
    <property type="match status" value="3"/>
</dbReference>
<dbReference type="GO" id="GO:0005886">
    <property type="term" value="C:plasma membrane"/>
    <property type="evidence" value="ECO:0007669"/>
    <property type="project" value="TreeGrafter"/>
</dbReference>
<dbReference type="InterPro" id="IPR036770">
    <property type="entry name" value="Ankyrin_rpt-contain_sf"/>
</dbReference>
<keyword evidence="2" id="KW-0812">Transmembrane</keyword>
<feature type="domain" description="PGG" evidence="8">
    <location>
        <begin position="429"/>
        <end position="461"/>
    </location>
</feature>
<dbReference type="Proteomes" id="UP000594261">
    <property type="component" value="Chromosome 2"/>
</dbReference>
<keyword evidence="10" id="KW-1185">Reference proteome</keyword>
<dbReference type="OMA" id="KTLNWVC"/>
<evidence type="ECO:0000256" key="5">
    <source>
        <dbReference type="ARBA" id="ARBA00023043"/>
    </source>
</evidence>
<dbReference type="Gramene" id="QL02p099732:mrna">
    <property type="protein sequence ID" value="QL02p099732:mrna"/>
    <property type="gene ID" value="QL02p099732"/>
</dbReference>
<dbReference type="SMART" id="SM00248">
    <property type="entry name" value="ANK"/>
    <property type="match status" value="6"/>
</dbReference>
<name>A0A7N2R0D2_QUELO</name>
<dbReference type="InterPro" id="IPR026961">
    <property type="entry name" value="PGG_dom"/>
</dbReference>
<evidence type="ECO:0000259" key="8">
    <source>
        <dbReference type="Pfam" id="PF13962"/>
    </source>
</evidence>
<dbReference type="PROSITE" id="PS50088">
    <property type="entry name" value="ANK_REPEAT"/>
    <property type="match status" value="2"/>
</dbReference>
<evidence type="ECO:0000313" key="9">
    <source>
        <dbReference type="EnsemblPlants" id="QL02p099732:mrna"/>
    </source>
</evidence>
<keyword evidence="6" id="KW-0472">Membrane</keyword>
<keyword evidence="3" id="KW-0677">Repeat</keyword>
<dbReference type="PANTHER" id="PTHR24186">
    <property type="entry name" value="PROTEIN PHOSPHATASE 1 REGULATORY SUBUNIT"/>
    <property type="match status" value="1"/>
</dbReference>
<reference evidence="10" key="1">
    <citation type="journal article" date="2016" name="G3 (Bethesda)">
        <title>First Draft Assembly and Annotation of the Genome of a California Endemic Oak Quercus lobata Nee (Fagaceae).</title>
        <authorList>
            <person name="Sork V.L."/>
            <person name="Fitz-Gibbon S.T."/>
            <person name="Puiu D."/>
            <person name="Crepeau M."/>
            <person name="Gugger P.F."/>
            <person name="Sherman R."/>
            <person name="Stevens K."/>
            <person name="Langley C.H."/>
            <person name="Pellegrini M."/>
            <person name="Salzberg S.L."/>
        </authorList>
    </citation>
    <scope>NUCLEOTIDE SEQUENCE [LARGE SCALE GENOMIC DNA]</scope>
    <source>
        <strain evidence="10">cv. SW786</strain>
    </source>
</reference>
<dbReference type="Pfam" id="PF13962">
    <property type="entry name" value="PGG"/>
    <property type="match status" value="1"/>
</dbReference>
<dbReference type="PANTHER" id="PTHR24186:SF50">
    <property type="entry name" value="ANKYRIN REPEAT-CONTAINING PROTEIN ITN1-LIKE ISOFORM X1"/>
    <property type="match status" value="1"/>
</dbReference>
<evidence type="ECO:0000256" key="4">
    <source>
        <dbReference type="ARBA" id="ARBA00022989"/>
    </source>
</evidence>
<feature type="repeat" description="ANK" evidence="7">
    <location>
        <begin position="65"/>
        <end position="97"/>
    </location>
</feature>
<comment type="subcellular location">
    <subcellularLocation>
        <location evidence="1">Membrane</location>
        <topology evidence="1">Multi-pass membrane protein</topology>
    </subcellularLocation>
</comment>
<dbReference type="InterPro" id="IPR002110">
    <property type="entry name" value="Ankyrin_rpt"/>
</dbReference>
<protein>
    <recommendedName>
        <fullName evidence="8">PGG domain-containing protein</fullName>
    </recommendedName>
</protein>
<dbReference type="InParanoid" id="A0A7N2R0D2"/>
<dbReference type="SUPFAM" id="SSF48403">
    <property type="entry name" value="Ankyrin repeat"/>
    <property type="match status" value="1"/>
</dbReference>
<evidence type="ECO:0000256" key="6">
    <source>
        <dbReference type="ARBA" id="ARBA00023136"/>
    </source>
</evidence>
<dbReference type="PROSITE" id="PS50297">
    <property type="entry name" value="ANK_REP_REGION"/>
    <property type="match status" value="2"/>
</dbReference>
<sequence length="495" mass="55109">MDTKLFNATISGSGIGSIDSNILGQLTARGGSILHVAAKSGKVDLHIMEKVLNSKPSLLYMTNSKGNTALHIAASLGHIEMTQFLVARAKHQDVEVNMELLRMENHERNTALQEAIKNDHCEIVELLIREDPGLTLFTNNAGESPLFLAVDRGFYNIARCILKVVLDCSYGGRNNMNALHAAVIRAQSSKQFISIKKKAVERNYTLFYINNFLRAAFKLPLTQKEYERMTEVVFVGELLETKICPSAILEADDFGWIPLHYAAYMGSVQVVKLFLENNKSTAYVKDREGKCAIHIAAKEGHIDELAFRDLINEHDNEGNTAFHLAAIKGHYALLMMLADDRKVNRMAINTAGMTTIDIVQSDKRLMSYEKDIIISKLNRDDFLLSLEQMVDRQTISEPAEVLRNAGLELDRTQVVKQTAEEAVYSRLDVQNIANINLLVVTIIATVTFSAAIQVPGGYDSEGVYCIPHYVCIHVNCTFPSLHVLRFCSGHTSSFG</sequence>
<reference evidence="9" key="2">
    <citation type="submission" date="2021-01" db="UniProtKB">
        <authorList>
            <consortium name="EnsemblPlants"/>
        </authorList>
    </citation>
    <scope>IDENTIFICATION</scope>
</reference>
<accession>A0A7N2R0D2</accession>
<feature type="repeat" description="ANK" evidence="7">
    <location>
        <begin position="254"/>
        <end position="286"/>
    </location>
</feature>
<proteinExistence type="predicted"/>
<evidence type="ECO:0000256" key="3">
    <source>
        <dbReference type="ARBA" id="ARBA00022737"/>
    </source>
</evidence>
<keyword evidence="5 7" id="KW-0040">ANK repeat</keyword>
<evidence type="ECO:0000313" key="10">
    <source>
        <dbReference type="Proteomes" id="UP000594261"/>
    </source>
</evidence>